<gene>
    <name evidence="2" type="ORF">Aca07nite_35280</name>
</gene>
<name>A0ABQ3WJ49_9ACTN</name>
<organism evidence="2">
    <name type="scientific">Actinoplanes campanulatus</name>
    <dbReference type="NCBI Taxonomy" id="113559"/>
    <lineage>
        <taxon>Bacteria</taxon>
        <taxon>Bacillati</taxon>
        <taxon>Actinomycetota</taxon>
        <taxon>Actinomycetes</taxon>
        <taxon>Micromonosporales</taxon>
        <taxon>Micromonosporaceae</taxon>
        <taxon>Actinoplanes</taxon>
    </lineage>
</organism>
<keyword evidence="1" id="KW-1133">Transmembrane helix</keyword>
<evidence type="ECO:0000313" key="2">
    <source>
        <dbReference type="EMBL" id="GID46253.1"/>
    </source>
</evidence>
<comment type="caution">
    <text evidence="2">The sequence shown here is derived from an EMBL/GenBank/DDBJ whole genome shotgun (WGS) entry which is preliminary data.</text>
</comment>
<feature type="transmembrane region" description="Helical" evidence="1">
    <location>
        <begin position="12"/>
        <end position="30"/>
    </location>
</feature>
<feature type="transmembrane region" description="Helical" evidence="1">
    <location>
        <begin position="36"/>
        <end position="55"/>
    </location>
</feature>
<sequence length="152" mass="16168">MIVEDRRKARVGTVSGLALLTGATAFVSIAGGHHSLFATLLLGLLAAMMAHALVVEVQRQARRRSQVLWYWTDTVNAVLLAIWALTAVAASCAPFTSLPVRILASLLAVGYTATCIYFVLERRRAVTAPFLPVPAPSAEPEDAPVADSTPTV</sequence>
<reference evidence="2" key="1">
    <citation type="submission" date="2021-01" db="EMBL/GenBank/DDBJ databases">
        <title>Whole genome shotgun sequence of Actinoplanes capillaceus NBRC 16408.</title>
        <authorList>
            <person name="Komaki H."/>
            <person name="Tamura T."/>
        </authorList>
    </citation>
    <scope>NUCLEOTIDE SEQUENCE [LARGE SCALE GENOMIC DNA]</scope>
    <source>
        <strain evidence="2">NBRC 16408</strain>
    </source>
</reference>
<feature type="transmembrane region" description="Helical" evidence="1">
    <location>
        <begin position="102"/>
        <end position="120"/>
    </location>
</feature>
<feature type="transmembrane region" description="Helical" evidence="1">
    <location>
        <begin position="67"/>
        <end position="90"/>
    </location>
</feature>
<proteinExistence type="predicted"/>
<keyword evidence="1" id="KW-0812">Transmembrane</keyword>
<accession>A0ABQ3WJ49</accession>
<dbReference type="EMBL" id="BOMF01000069">
    <property type="protein sequence ID" value="GID46253.1"/>
    <property type="molecule type" value="Genomic_DNA"/>
</dbReference>
<protein>
    <submittedName>
        <fullName evidence="2">Uncharacterized protein</fullName>
    </submittedName>
</protein>
<keyword evidence="1" id="KW-0472">Membrane</keyword>
<evidence type="ECO:0000256" key="1">
    <source>
        <dbReference type="SAM" id="Phobius"/>
    </source>
</evidence>